<evidence type="ECO:0000256" key="2">
    <source>
        <dbReference type="SAM" id="MobiDB-lite"/>
    </source>
</evidence>
<keyword evidence="1 3" id="KW-1133">Transmembrane helix</keyword>
<dbReference type="InterPro" id="IPR046342">
    <property type="entry name" value="CBS_dom_sf"/>
</dbReference>
<evidence type="ECO:0000313" key="5">
    <source>
        <dbReference type="EMBL" id="ESL05405.1"/>
    </source>
</evidence>
<dbReference type="VEuPathDB" id="TriTrypDB:TRSC58_06948"/>
<dbReference type="PROSITE" id="PS51846">
    <property type="entry name" value="CNNM"/>
    <property type="match status" value="1"/>
</dbReference>
<dbReference type="InterPro" id="IPR002550">
    <property type="entry name" value="CNNM"/>
</dbReference>
<feature type="region of interest" description="Disordered" evidence="2">
    <location>
        <begin position="539"/>
        <end position="582"/>
    </location>
</feature>
<reference evidence="5 6" key="1">
    <citation type="submission" date="2013-07" db="EMBL/GenBank/DDBJ databases">
        <authorList>
            <person name="Stoco P.H."/>
            <person name="Wagner G."/>
            <person name="Gerber A."/>
            <person name="Zaha A."/>
            <person name="Thompson C."/>
            <person name="Bartholomeu D.C."/>
            <person name="Luckemeyer D.D."/>
            <person name="Bahia D."/>
            <person name="Loreto E."/>
            <person name="Prestes E.B."/>
            <person name="Lima F.M."/>
            <person name="Rodrigues-Luiz G."/>
            <person name="Vallejo G.A."/>
            <person name="Filho J.F."/>
            <person name="Monteiro K.M."/>
            <person name="Tyler K.M."/>
            <person name="de Almeida L.G."/>
            <person name="Ortiz M.F."/>
            <person name="Siervo M.A."/>
            <person name="de Moraes M.H."/>
            <person name="Cunha O.L."/>
            <person name="Mendonca-Neto R."/>
            <person name="Silva R."/>
            <person name="Teixeira S.M."/>
            <person name="Murta S.M."/>
            <person name="Sincero T.C."/>
            <person name="Mendes T.A."/>
            <person name="Urmenyi T.P."/>
            <person name="Silva V.G."/>
            <person name="da Rocha W.D."/>
            <person name="Andersson B."/>
            <person name="Romanha A.J."/>
            <person name="Steindel M."/>
            <person name="de Vasconcelos A.T."/>
            <person name="Grisard E.C."/>
        </authorList>
    </citation>
    <scope>NUCLEOTIDE SEQUENCE [LARGE SCALE GENOMIC DNA]</scope>
    <source>
        <strain evidence="5 6">SC58</strain>
    </source>
</reference>
<dbReference type="Gene3D" id="3.10.580.10">
    <property type="entry name" value="CBS-domain"/>
    <property type="match status" value="1"/>
</dbReference>
<keyword evidence="1 3" id="KW-0812">Transmembrane</keyword>
<accession>A0A061ITS5</accession>
<dbReference type="Proteomes" id="UP000031737">
    <property type="component" value="Unassembled WGS sequence"/>
</dbReference>
<keyword evidence="6" id="KW-1185">Reference proteome</keyword>
<dbReference type="SUPFAM" id="SSF54631">
    <property type="entry name" value="CBS-domain pair"/>
    <property type="match status" value="1"/>
</dbReference>
<feature type="compositionally biased region" description="Basic and acidic residues" evidence="2">
    <location>
        <begin position="552"/>
        <end position="569"/>
    </location>
</feature>
<feature type="transmembrane region" description="Helical" evidence="3">
    <location>
        <begin position="41"/>
        <end position="60"/>
    </location>
</feature>
<dbReference type="GO" id="GO:0010960">
    <property type="term" value="P:magnesium ion homeostasis"/>
    <property type="evidence" value="ECO:0007669"/>
    <property type="project" value="InterPro"/>
</dbReference>
<evidence type="ECO:0000259" key="4">
    <source>
        <dbReference type="PROSITE" id="PS51846"/>
    </source>
</evidence>
<proteinExistence type="predicted"/>
<evidence type="ECO:0000313" key="6">
    <source>
        <dbReference type="Proteomes" id="UP000031737"/>
    </source>
</evidence>
<feature type="domain" description="CNNM transmembrane" evidence="4">
    <location>
        <begin position="1"/>
        <end position="102"/>
    </location>
</feature>
<dbReference type="PANTHER" id="PTHR12064">
    <property type="entry name" value="METAL TRANSPORTER CNNM"/>
    <property type="match status" value="1"/>
</dbReference>
<dbReference type="PANTHER" id="PTHR12064:SF94">
    <property type="entry name" value="UNEXTENDED PROTEIN"/>
    <property type="match status" value="1"/>
</dbReference>
<evidence type="ECO:0000256" key="3">
    <source>
        <dbReference type="SAM" id="Phobius"/>
    </source>
</evidence>
<dbReference type="AlphaFoldDB" id="A0A061ITS5"/>
<feature type="transmembrane region" description="Helical" evidence="3">
    <location>
        <begin position="12"/>
        <end position="29"/>
    </location>
</feature>
<dbReference type="OrthoDB" id="5353557at2759"/>
<protein>
    <recommendedName>
        <fullName evidence="4">CNNM transmembrane domain-containing protein</fullName>
    </recommendedName>
</protein>
<dbReference type="InterPro" id="IPR018490">
    <property type="entry name" value="cNMP-bd_dom_sf"/>
</dbReference>
<dbReference type="Pfam" id="PF01595">
    <property type="entry name" value="CNNM"/>
    <property type="match status" value="1"/>
</dbReference>
<keyword evidence="1 3" id="KW-0472">Membrane</keyword>
<comment type="caution">
    <text evidence="5">The sequence shown here is derived from an EMBL/GenBank/DDBJ whole genome shotgun (WGS) entry which is preliminary data.</text>
</comment>
<dbReference type="GO" id="GO:0016020">
    <property type="term" value="C:membrane"/>
    <property type="evidence" value="ECO:0007669"/>
    <property type="project" value="UniProtKB-UniRule"/>
</dbReference>
<dbReference type="EMBL" id="AUPL01006948">
    <property type="protein sequence ID" value="ESL05405.1"/>
    <property type="molecule type" value="Genomic_DNA"/>
</dbReference>
<dbReference type="InterPro" id="IPR045095">
    <property type="entry name" value="ACDP"/>
</dbReference>
<sequence length="582" mass="65467">MGEALKENDDLASFVVSTLTILIFTEVIPMSICKSKYSLRIAAAGCTLVHIAMVLVYPVARFLGCLLDRFVPHDAGQIYDRNELRKLMVLHCEAHGDRSGLVRSEVQLLMAAMDFHERKVSDIMTPIEQTTVVKAEEVITTELIEWLWACGRSRIPVVQLPNNYIGVLLVKDLLMVPVPINDVDPITIGELVKAKSRGFATVNLNASLPSLLRALQHSKTHMFLVTSEVELDEATPKEGDETNFFHSPIRKPFFEKGENIVGVVTLEDVTEALIKGEIYDEYDRHEFSVDDHSNCHCASLFIYTEGILMPLQEPERVPRANFYSYYVHNSQNIALTESQVWSVAYYLTRAVTAFFLWRPGYVKMLLDECGDEQLIPPTTPFAEEASVEATPIRLQRFSPTSSPVASERSESTRISPHCLLGISRADICTNPLSLVRDERFILYHEGVATDIFTLVLGGEVVASVGPSHFPLKRRSFQWLGEGALTSLNYTPDFDAVVLSPTRLYRIPKELYTRYLGYNDVYSKIYDKCVMMGIGSADVSQHSPPNMSLTQRSEGHGQRQSRGDDKEGLLRRRKGNNLYGTFE</sequence>
<feature type="compositionally biased region" description="Polar residues" evidence="2">
    <location>
        <begin position="539"/>
        <end position="551"/>
    </location>
</feature>
<name>A0A061ITS5_TRYRA</name>
<dbReference type="SUPFAM" id="SSF51206">
    <property type="entry name" value="cAMP-binding domain-like"/>
    <property type="match status" value="1"/>
</dbReference>
<organism evidence="5 6">
    <name type="scientific">Trypanosoma rangeli SC58</name>
    <dbReference type="NCBI Taxonomy" id="429131"/>
    <lineage>
        <taxon>Eukaryota</taxon>
        <taxon>Discoba</taxon>
        <taxon>Euglenozoa</taxon>
        <taxon>Kinetoplastea</taxon>
        <taxon>Metakinetoplastina</taxon>
        <taxon>Trypanosomatida</taxon>
        <taxon>Trypanosomatidae</taxon>
        <taxon>Trypanosoma</taxon>
        <taxon>Herpetosoma</taxon>
    </lineage>
</organism>
<gene>
    <name evidence="5" type="ORF">TRSC58_06948</name>
</gene>
<evidence type="ECO:0000256" key="1">
    <source>
        <dbReference type="PROSITE-ProRule" id="PRU01193"/>
    </source>
</evidence>